<gene>
    <name evidence="1" type="ORF">METZ01_LOCUS497931</name>
</gene>
<evidence type="ECO:0000313" key="1">
    <source>
        <dbReference type="EMBL" id="SVE45077.1"/>
    </source>
</evidence>
<organism evidence="1">
    <name type="scientific">marine metagenome</name>
    <dbReference type="NCBI Taxonomy" id="408172"/>
    <lineage>
        <taxon>unclassified sequences</taxon>
        <taxon>metagenomes</taxon>
        <taxon>ecological metagenomes</taxon>
    </lineage>
</organism>
<sequence>MNDLTRKLPFDCQVIDQGPVEVANPYTGETCSLVPDAVAVYDTIKGAELFKQHDLVRKGLDWFRKHEPKAY</sequence>
<accession>A0A383DKT8</accession>
<dbReference type="EMBL" id="UINC01218167">
    <property type="protein sequence ID" value="SVE45077.1"/>
    <property type="molecule type" value="Genomic_DNA"/>
</dbReference>
<name>A0A383DKT8_9ZZZZ</name>
<feature type="non-terminal residue" evidence="1">
    <location>
        <position position="71"/>
    </location>
</feature>
<reference evidence="1" key="1">
    <citation type="submission" date="2018-05" db="EMBL/GenBank/DDBJ databases">
        <authorList>
            <person name="Lanie J.A."/>
            <person name="Ng W.-L."/>
            <person name="Kazmierczak K.M."/>
            <person name="Andrzejewski T.M."/>
            <person name="Davidsen T.M."/>
            <person name="Wayne K.J."/>
            <person name="Tettelin H."/>
            <person name="Glass J.I."/>
            <person name="Rusch D."/>
            <person name="Podicherti R."/>
            <person name="Tsui H.-C.T."/>
            <person name="Winkler M.E."/>
        </authorList>
    </citation>
    <scope>NUCLEOTIDE SEQUENCE</scope>
</reference>
<proteinExistence type="predicted"/>
<protein>
    <submittedName>
        <fullName evidence="1">Uncharacterized protein</fullName>
    </submittedName>
</protein>
<dbReference type="AlphaFoldDB" id="A0A383DKT8"/>